<name>A0A553ZZS5_9BACI</name>
<keyword evidence="2" id="KW-1185">Reference proteome</keyword>
<evidence type="ECO:0000313" key="2">
    <source>
        <dbReference type="Proteomes" id="UP000318521"/>
    </source>
</evidence>
<accession>A0A553ZZS5</accession>
<proteinExistence type="predicted"/>
<dbReference type="AlphaFoldDB" id="A0A553ZZS5"/>
<comment type="caution">
    <text evidence="1">The sequence shown here is derived from an EMBL/GenBank/DDBJ whole genome shotgun (WGS) entry which is preliminary data.</text>
</comment>
<reference evidence="1 2" key="1">
    <citation type="submission" date="2019-07" db="EMBL/GenBank/DDBJ databases">
        <authorList>
            <person name="Park Y.J."/>
            <person name="Jeong S.E."/>
            <person name="Jung H.S."/>
        </authorList>
    </citation>
    <scope>NUCLEOTIDE SEQUENCE [LARGE SCALE GENOMIC DNA]</scope>
    <source>
        <strain evidence="2">P16(2019)</strain>
    </source>
</reference>
<dbReference type="EMBL" id="VLXZ01000004">
    <property type="protein sequence ID" value="TSB46947.1"/>
    <property type="molecule type" value="Genomic_DNA"/>
</dbReference>
<protein>
    <submittedName>
        <fullName evidence="1">Uncharacterized protein</fullName>
    </submittedName>
</protein>
<dbReference type="RefSeq" id="WP_143848177.1">
    <property type="nucleotide sequence ID" value="NZ_VLXZ01000004.1"/>
</dbReference>
<gene>
    <name evidence="1" type="ORF">FN960_07970</name>
</gene>
<sequence length="63" mass="7312">MKKGKGGLQTADWYQQHKEHISLLSRHGYTVDTLWPVSLRQTEFPYSYLCYETEPTDGDPNHG</sequence>
<dbReference type="Proteomes" id="UP000318521">
    <property type="component" value="Unassembled WGS sequence"/>
</dbReference>
<evidence type="ECO:0000313" key="1">
    <source>
        <dbReference type="EMBL" id="TSB46947.1"/>
    </source>
</evidence>
<dbReference type="OrthoDB" id="2931941at2"/>
<organism evidence="1 2">
    <name type="scientific">Alkalicoccobacillus porphyridii</name>
    <dbReference type="NCBI Taxonomy" id="2597270"/>
    <lineage>
        <taxon>Bacteria</taxon>
        <taxon>Bacillati</taxon>
        <taxon>Bacillota</taxon>
        <taxon>Bacilli</taxon>
        <taxon>Bacillales</taxon>
        <taxon>Bacillaceae</taxon>
        <taxon>Alkalicoccobacillus</taxon>
    </lineage>
</organism>